<comment type="caution">
    <text evidence="2">The sequence shown here is derived from an EMBL/GenBank/DDBJ whole genome shotgun (WGS) entry which is preliminary data.</text>
</comment>
<dbReference type="Proteomes" id="UP001430953">
    <property type="component" value="Unassembled WGS sequence"/>
</dbReference>
<feature type="region of interest" description="Disordered" evidence="1">
    <location>
        <begin position="1"/>
        <end position="25"/>
    </location>
</feature>
<proteinExistence type="predicted"/>
<sequence>MWTTQRRRCVSRTREPRRRARDCADSTRGAISRLSRILIKPAGAPQFARPARLSFPRRVKRLRRYFTSHFDDHTRNLRHQYLHF</sequence>
<evidence type="ECO:0000313" key="3">
    <source>
        <dbReference type="Proteomes" id="UP001430953"/>
    </source>
</evidence>
<protein>
    <submittedName>
        <fullName evidence="2">Uncharacterized protein</fullName>
    </submittedName>
</protein>
<feature type="compositionally biased region" description="Basic residues" evidence="1">
    <location>
        <begin position="1"/>
        <end position="20"/>
    </location>
</feature>
<keyword evidence="3" id="KW-1185">Reference proteome</keyword>
<organism evidence="2 3">
    <name type="scientific">Cardiocondyla obscurior</name>
    <dbReference type="NCBI Taxonomy" id="286306"/>
    <lineage>
        <taxon>Eukaryota</taxon>
        <taxon>Metazoa</taxon>
        <taxon>Ecdysozoa</taxon>
        <taxon>Arthropoda</taxon>
        <taxon>Hexapoda</taxon>
        <taxon>Insecta</taxon>
        <taxon>Pterygota</taxon>
        <taxon>Neoptera</taxon>
        <taxon>Endopterygota</taxon>
        <taxon>Hymenoptera</taxon>
        <taxon>Apocrita</taxon>
        <taxon>Aculeata</taxon>
        <taxon>Formicoidea</taxon>
        <taxon>Formicidae</taxon>
        <taxon>Myrmicinae</taxon>
        <taxon>Cardiocondyla</taxon>
    </lineage>
</organism>
<dbReference type="EMBL" id="JADYXP020000001">
    <property type="protein sequence ID" value="KAL0134257.1"/>
    <property type="molecule type" value="Genomic_DNA"/>
</dbReference>
<accession>A0AAW2H3U9</accession>
<dbReference type="AlphaFoldDB" id="A0AAW2H3U9"/>
<name>A0AAW2H3U9_9HYME</name>
<evidence type="ECO:0000313" key="2">
    <source>
        <dbReference type="EMBL" id="KAL0134257.1"/>
    </source>
</evidence>
<gene>
    <name evidence="2" type="ORF">PUN28_001212</name>
</gene>
<evidence type="ECO:0000256" key="1">
    <source>
        <dbReference type="SAM" id="MobiDB-lite"/>
    </source>
</evidence>
<reference evidence="2 3" key="1">
    <citation type="submission" date="2023-03" db="EMBL/GenBank/DDBJ databases">
        <title>High recombination rates correlate with genetic variation in Cardiocondyla obscurior ants.</title>
        <authorList>
            <person name="Errbii M."/>
        </authorList>
    </citation>
    <scope>NUCLEOTIDE SEQUENCE [LARGE SCALE GENOMIC DNA]</scope>
    <source>
        <strain evidence="2">Alpha-2009</strain>
        <tissue evidence="2">Whole body</tissue>
    </source>
</reference>